<dbReference type="InterPro" id="IPR010466">
    <property type="entry name" value="DUF1058"/>
</dbReference>
<dbReference type="InterPro" id="IPR011990">
    <property type="entry name" value="TPR-like_helical_dom_sf"/>
</dbReference>
<feature type="domain" description="SH3b" evidence="2">
    <location>
        <begin position="165"/>
        <end position="226"/>
    </location>
</feature>
<evidence type="ECO:0000256" key="1">
    <source>
        <dbReference type="SAM" id="Phobius"/>
    </source>
</evidence>
<dbReference type="Proteomes" id="UP000885847">
    <property type="component" value="Unassembled WGS sequence"/>
</dbReference>
<keyword evidence="1" id="KW-0472">Membrane</keyword>
<comment type="caution">
    <text evidence="3">The sequence shown here is derived from an EMBL/GenBank/DDBJ whole genome shotgun (WGS) entry which is preliminary data.</text>
</comment>
<name>A0A7C0ZEC9_UNCW3</name>
<feature type="transmembrane region" description="Helical" evidence="1">
    <location>
        <begin position="109"/>
        <end position="131"/>
    </location>
</feature>
<gene>
    <name evidence="3" type="ORF">ENF18_07610</name>
</gene>
<dbReference type="InterPro" id="IPR003646">
    <property type="entry name" value="SH3-like_bac-type"/>
</dbReference>
<proteinExistence type="predicted"/>
<keyword evidence="1" id="KW-1133">Transmembrane helix</keyword>
<keyword evidence="1" id="KW-0812">Transmembrane</keyword>
<dbReference type="Gene3D" id="2.30.30.40">
    <property type="entry name" value="SH3 Domains"/>
    <property type="match status" value="1"/>
</dbReference>
<sequence>MALLSLLLAISPVERANQLYRDGKFQDAFAIYDSLVSSGIKNPYLYYNLGNTCYRLNKKGYALLYYLRAFYYIPYDVDLRHNINLLTDEAVSKNPLLRFLKKTLYSMNIGQWLMLFLILFALFSILISLFILKRVESFLWVSLIFLIISFIPLSFSLYWMKELNSHQAVVVETTEARSGPGENFQKLVEFSEATPCRILRREEGWVLITRGGGSGGWVKEDYVKEVNP</sequence>
<reference evidence="3" key="1">
    <citation type="journal article" date="2020" name="mSystems">
        <title>Genome- and Community-Level Interaction Insights into Carbon Utilization and Element Cycling Functions of Hydrothermarchaeota in Hydrothermal Sediment.</title>
        <authorList>
            <person name="Zhou Z."/>
            <person name="Liu Y."/>
            <person name="Xu W."/>
            <person name="Pan J."/>
            <person name="Luo Z.H."/>
            <person name="Li M."/>
        </authorList>
    </citation>
    <scope>NUCLEOTIDE SEQUENCE [LARGE SCALE GENOMIC DNA]</scope>
    <source>
        <strain evidence="3">HyVt-102</strain>
    </source>
</reference>
<dbReference type="SMART" id="SM00287">
    <property type="entry name" value="SH3b"/>
    <property type="match status" value="1"/>
</dbReference>
<dbReference type="AlphaFoldDB" id="A0A7C0ZEC9"/>
<feature type="transmembrane region" description="Helical" evidence="1">
    <location>
        <begin position="138"/>
        <end position="160"/>
    </location>
</feature>
<dbReference type="SUPFAM" id="SSF48452">
    <property type="entry name" value="TPR-like"/>
    <property type="match status" value="1"/>
</dbReference>
<dbReference type="Gene3D" id="1.25.40.10">
    <property type="entry name" value="Tetratricopeptide repeat domain"/>
    <property type="match status" value="1"/>
</dbReference>
<organism evidence="3">
    <name type="scientific">candidate division WOR-3 bacterium</name>
    <dbReference type="NCBI Taxonomy" id="2052148"/>
    <lineage>
        <taxon>Bacteria</taxon>
        <taxon>Bacteria division WOR-3</taxon>
    </lineage>
</organism>
<evidence type="ECO:0000259" key="2">
    <source>
        <dbReference type="SMART" id="SM00287"/>
    </source>
</evidence>
<evidence type="ECO:0000313" key="3">
    <source>
        <dbReference type="EMBL" id="HDI83639.1"/>
    </source>
</evidence>
<dbReference type="EMBL" id="DQWE01000358">
    <property type="protein sequence ID" value="HDI83639.1"/>
    <property type="molecule type" value="Genomic_DNA"/>
</dbReference>
<accession>A0A7C0ZEC9</accession>
<protein>
    <recommendedName>
        <fullName evidence="2">SH3b domain-containing protein</fullName>
    </recommendedName>
</protein>
<dbReference type="Pfam" id="PF06347">
    <property type="entry name" value="SH3_4"/>
    <property type="match status" value="1"/>
</dbReference>